<organism evidence="18 19">
    <name type="scientific">Candidatus Similichlamydia laticola</name>
    <dbReference type="NCBI Taxonomy" id="2170265"/>
    <lineage>
        <taxon>Bacteria</taxon>
        <taxon>Pseudomonadati</taxon>
        <taxon>Chlamydiota</taxon>
        <taxon>Chlamydiia</taxon>
        <taxon>Parachlamydiales</taxon>
        <taxon>Candidatus Parilichlamydiaceae</taxon>
        <taxon>Candidatus Similichlamydia</taxon>
    </lineage>
</organism>
<dbReference type="InterPro" id="IPR002649">
    <property type="entry name" value="tRNA_m1G_MeTrfase_TrmD"/>
</dbReference>
<keyword evidence="8 15" id="KW-0489">Methyltransferase</keyword>
<dbReference type="InterPro" id="IPR016009">
    <property type="entry name" value="tRNA_MeTrfase_TRMD/TRM10"/>
</dbReference>
<keyword evidence="7 15" id="KW-0963">Cytoplasm</keyword>
<evidence type="ECO:0000256" key="16">
    <source>
        <dbReference type="RuleBase" id="RU003464"/>
    </source>
</evidence>
<evidence type="ECO:0000256" key="6">
    <source>
        <dbReference type="ARBA" id="ARBA00014679"/>
    </source>
</evidence>
<reference evidence="18 19" key="1">
    <citation type="submission" date="2018-07" db="EMBL/GenBank/DDBJ databases">
        <title>Comparative genomics of the Candidatus Parilichlamydiaceae reveals evidence of convergent evolution and genome reduction in the phylum Chlamydiae.</title>
        <authorList>
            <person name="Taylor-Brown A."/>
            <person name="Polkinghorne A."/>
        </authorList>
    </citation>
    <scope>NUCLEOTIDE SEQUENCE [LARGE SCALE GENOMIC DNA]</scope>
    <source>
        <strain evidence="18 19">Hat2</strain>
    </source>
</reference>
<dbReference type="NCBIfam" id="TIGR00088">
    <property type="entry name" value="trmD"/>
    <property type="match status" value="1"/>
</dbReference>
<evidence type="ECO:0000313" key="18">
    <source>
        <dbReference type="EMBL" id="RDB31410.1"/>
    </source>
</evidence>
<keyword evidence="10 15" id="KW-0949">S-adenosyl-L-methionine</keyword>
<gene>
    <name evidence="15" type="primary">trmD</name>
    <name evidence="18" type="ORF">HAT2_00485</name>
</gene>
<dbReference type="EC" id="2.1.1.228" evidence="5 15"/>
<dbReference type="CDD" id="cd18080">
    <property type="entry name" value="TrmD-like"/>
    <property type="match status" value="1"/>
</dbReference>
<feature type="domain" description="tRNA methyltransferase TRMD/TRM10-type" evidence="17">
    <location>
        <begin position="1"/>
        <end position="221"/>
    </location>
</feature>
<dbReference type="RefSeq" id="WP_114544461.1">
    <property type="nucleotide sequence ID" value="NZ_QQBG01000017.1"/>
</dbReference>
<dbReference type="Proteomes" id="UP000253816">
    <property type="component" value="Unassembled WGS sequence"/>
</dbReference>
<dbReference type="GO" id="GO:0005829">
    <property type="term" value="C:cytosol"/>
    <property type="evidence" value="ECO:0007669"/>
    <property type="project" value="TreeGrafter"/>
</dbReference>
<feature type="binding site" evidence="15">
    <location>
        <position position="110"/>
    </location>
    <ligand>
        <name>S-adenosyl-L-methionine</name>
        <dbReference type="ChEBI" id="CHEBI:59789"/>
    </ligand>
</feature>
<dbReference type="PANTHER" id="PTHR46417">
    <property type="entry name" value="TRNA (GUANINE-N(1)-)-METHYLTRANSFERASE"/>
    <property type="match status" value="1"/>
</dbReference>
<dbReference type="InterPro" id="IPR029026">
    <property type="entry name" value="tRNA_m1G_MTases_N"/>
</dbReference>
<dbReference type="OrthoDB" id="9807416at2"/>
<evidence type="ECO:0000256" key="10">
    <source>
        <dbReference type="ARBA" id="ARBA00022691"/>
    </source>
</evidence>
<evidence type="ECO:0000313" key="19">
    <source>
        <dbReference type="Proteomes" id="UP000253816"/>
    </source>
</evidence>
<dbReference type="PANTHER" id="PTHR46417:SF1">
    <property type="entry name" value="TRNA (GUANINE-N(1)-)-METHYLTRANSFERASE"/>
    <property type="match status" value="1"/>
</dbReference>
<evidence type="ECO:0000256" key="8">
    <source>
        <dbReference type="ARBA" id="ARBA00022603"/>
    </source>
</evidence>
<dbReference type="EMBL" id="QQBG01000017">
    <property type="protein sequence ID" value="RDB31410.1"/>
    <property type="molecule type" value="Genomic_DNA"/>
</dbReference>
<proteinExistence type="inferred from homology"/>
<evidence type="ECO:0000256" key="12">
    <source>
        <dbReference type="ARBA" id="ARBA00029736"/>
    </source>
</evidence>
<evidence type="ECO:0000256" key="2">
    <source>
        <dbReference type="ARBA" id="ARBA00004496"/>
    </source>
</evidence>
<dbReference type="NCBIfam" id="NF000648">
    <property type="entry name" value="PRK00026.1"/>
    <property type="match status" value="1"/>
</dbReference>
<keyword evidence="9 15" id="KW-0808">Transferase</keyword>
<dbReference type="Gene3D" id="1.10.1270.20">
    <property type="entry name" value="tRNA(m1g37)methyltransferase, domain 2"/>
    <property type="match status" value="1"/>
</dbReference>
<evidence type="ECO:0000256" key="3">
    <source>
        <dbReference type="ARBA" id="ARBA00007630"/>
    </source>
</evidence>
<dbReference type="AlphaFoldDB" id="A0A369KD75"/>
<evidence type="ECO:0000256" key="9">
    <source>
        <dbReference type="ARBA" id="ARBA00022679"/>
    </source>
</evidence>
<accession>A0A369KD75</accession>
<dbReference type="InterPro" id="IPR023148">
    <property type="entry name" value="tRNA_m1G_MeTrfase_C_sf"/>
</dbReference>
<dbReference type="Pfam" id="PF01746">
    <property type="entry name" value="tRNA_m1G_MT"/>
    <property type="match status" value="1"/>
</dbReference>
<evidence type="ECO:0000256" key="7">
    <source>
        <dbReference type="ARBA" id="ARBA00022490"/>
    </source>
</evidence>
<keyword evidence="19" id="KW-1185">Reference proteome</keyword>
<comment type="function">
    <text evidence="1 15 16">Specifically methylates guanosine-37 in various tRNAs.</text>
</comment>
<evidence type="ECO:0000256" key="4">
    <source>
        <dbReference type="ARBA" id="ARBA00011738"/>
    </source>
</evidence>
<name>A0A369KD75_9BACT</name>
<sequence length="348" mass="38067">MLISVLSLFPAYFDSPLSCSLIGRALRDGLLSVNLINLRDFASRRGGRVDDRPFGGGPGMVLDAPTVVRSVTACSSPCTRTVMLSPAGRPLNSRLVKELAKEEHLLLLSGHYEGVDARALDLCIDESISVGDFVLTNGCLAALVVIDAVSRFLLGVIGNDLSACEDSFENSILDFPHYTRPRSYLGYTVPEVLVSGHHYQVSAFRKERAVEETRRIRPDLFLSALGSSFRGKPLLIRYVDVSLSLLVNWYRALGFVLLETEYGLLASVEQISVHFVNSGLACFEEEAPSQLVRYVSEQERTSSETALAALSWPYVVSHIDSGKETLTCLRVIDPSGLNWLIVSGCYGG</sequence>
<comment type="catalytic activity">
    <reaction evidence="14 15 16">
        <text>guanosine(37) in tRNA + S-adenosyl-L-methionine = N(1)-methylguanosine(37) in tRNA + S-adenosyl-L-homocysteine + H(+)</text>
        <dbReference type="Rhea" id="RHEA:36899"/>
        <dbReference type="Rhea" id="RHEA-COMP:10145"/>
        <dbReference type="Rhea" id="RHEA-COMP:10147"/>
        <dbReference type="ChEBI" id="CHEBI:15378"/>
        <dbReference type="ChEBI" id="CHEBI:57856"/>
        <dbReference type="ChEBI" id="CHEBI:59789"/>
        <dbReference type="ChEBI" id="CHEBI:73542"/>
        <dbReference type="ChEBI" id="CHEBI:74269"/>
        <dbReference type="EC" id="2.1.1.228"/>
    </reaction>
</comment>
<comment type="similarity">
    <text evidence="3 15 16">Belongs to the RNA methyltransferase TrmD family.</text>
</comment>
<evidence type="ECO:0000256" key="15">
    <source>
        <dbReference type="HAMAP-Rule" id="MF_00605"/>
    </source>
</evidence>
<dbReference type="SUPFAM" id="SSF75217">
    <property type="entry name" value="alpha/beta knot"/>
    <property type="match status" value="1"/>
</dbReference>
<evidence type="ECO:0000256" key="11">
    <source>
        <dbReference type="ARBA" id="ARBA00022694"/>
    </source>
</evidence>
<keyword evidence="11 15" id="KW-0819">tRNA processing</keyword>
<protein>
    <recommendedName>
        <fullName evidence="6 15">tRNA (guanine-N(1)-)-methyltransferase</fullName>
        <ecNumber evidence="5 15">2.1.1.228</ecNumber>
    </recommendedName>
    <alternativeName>
        <fullName evidence="12 15">M1G-methyltransferase</fullName>
    </alternativeName>
    <alternativeName>
        <fullName evidence="13 15">tRNA [GM37] methyltransferase</fullName>
    </alternativeName>
</protein>
<comment type="subcellular location">
    <subcellularLocation>
        <location evidence="2 15 16">Cytoplasm</location>
    </subcellularLocation>
</comment>
<dbReference type="GO" id="GO:0052906">
    <property type="term" value="F:tRNA (guanine(37)-N1)-methyltransferase activity"/>
    <property type="evidence" value="ECO:0007669"/>
    <property type="project" value="UniProtKB-UniRule"/>
</dbReference>
<dbReference type="Gene3D" id="3.40.1280.10">
    <property type="match status" value="1"/>
</dbReference>
<evidence type="ECO:0000256" key="14">
    <source>
        <dbReference type="ARBA" id="ARBA00047783"/>
    </source>
</evidence>
<evidence type="ECO:0000256" key="1">
    <source>
        <dbReference type="ARBA" id="ARBA00002634"/>
    </source>
</evidence>
<evidence type="ECO:0000259" key="17">
    <source>
        <dbReference type="Pfam" id="PF01746"/>
    </source>
</evidence>
<comment type="caution">
    <text evidence="18">The sequence shown here is derived from an EMBL/GenBank/DDBJ whole genome shotgun (WGS) entry which is preliminary data.</text>
</comment>
<dbReference type="HAMAP" id="MF_00605">
    <property type="entry name" value="TrmD"/>
    <property type="match status" value="1"/>
</dbReference>
<dbReference type="InterPro" id="IPR029028">
    <property type="entry name" value="Alpha/beta_knot_MTases"/>
</dbReference>
<dbReference type="GO" id="GO:0002939">
    <property type="term" value="P:tRNA N1-guanine methylation"/>
    <property type="evidence" value="ECO:0007669"/>
    <property type="project" value="TreeGrafter"/>
</dbReference>
<evidence type="ECO:0000256" key="5">
    <source>
        <dbReference type="ARBA" id="ARBA00012807"/>
    </source>
</evidence>
<feature type="binding site" evidence="15">
    <location>
        <begin position="130"/>
        <end position="135"/>
    </location>
    <ligand>
        <name>S-adenosyl-L-methionine</name>
        <dbReference type="ChEBI" id="CHEBI:59789"/>
    </ligand>
</feature>
<evidence type="ECO:0000256" key="13">
    <source>
        <dbReference type="ARBA" id="ARBA00033392"/>
    </source>
</evidence>
<comment type="subunit">
    <text evidence="4 15 16">Homodimer.</text>
</comment>